<evidence type="ECO:0000256" key="2">
    <source>
        <dbReference type="SAM" id="SignalP"/>
    </source>
</evidence>
<dbReference type="EMBL" id="JAXBLV010000233">
    <property type="protein sequence ID" value="MDY3563160.1"/>
    <property type="molecule type" value="Genomic_DNA"/>
</dbReference>
<comment type="caution">
    <text evidence="3">The sequence shown here is derived from an EMBL/GenBank/DDBJ whole genome shotgun (WGS) entry which is preliminary data.</text>
</comment>
<sequence length="176" mass="18308">MTRCGSLLLVAALSAAGGCASSAKYIERKPDSGVVAVPDDSDAWPNHNMREARRLIEQHVGPNYEIIDQRTVKTGRQTRSSLPDTNETLNPRRPGSPGYQSSTHATSMPEATEFRITYRRKDGAAVGDAGTGAPAVVPAGGAAQPRPQPAGAVPGAMSSPFNRPTVTPVGGAACDT</sequence>
<evidence type="ECO:0000256" key="1">
    <source>
        <dbReference type="SAM" id="MobiDB-lite"/>
    </source>
</evidence>
<evidence type="ECO:0000313" key="3">
    <source>
        <dbReference type="EMBL" id="MDY3563160.1"/>
    </source>
</evidence>
<protein>
    <recommendedName>
        <fullName evidence="5">DUF4136 domain-containing protein</fullName>
    </recommendedName>
</protein>
<feature type="compositionally biased region" description="Low complexity" evidence="1">
    <location>
        <begin position="138"/>
        <end position="156"/>
    </location>
</feature>
<proteinExistence type="predicted"/>
<feature type="compositionally biased region" description="Polar residues" evidence="1">
    <location>
        <begin position="72"/>
        <end position="89"/>
    </location>
</feature>
<accession>A0ABU5F8V1</accession>
<dbReference type="RefSeq" id="WP_261190192.1">
    <property type="nucleotide sequence ID" value="NZ_JAXBLV010000233.1"/>
</dbReference>
<feature type="signal peptide" evidence="2">
    <location>
        <begin position="1"/>
        <end position="20"/>
    </location>
</feature>
<organism evidence="3 4">
    <name type="scientific">Gemmata algarum</name>
    <dbReference type="NCBI Taxonomy" id="2975278"/>
    <lineage>
        <taxon>Bacteria</taxon>
        <taxon>Pseudomonadati</taxon>
        <taxon>Planctomycetota</taxon>
        <taxon>Planctomycetia</taxon>
        <taxon>Gemmatales</taxon>
        <taxon>Gemmataceae</taxon>
        <taxon>Gemmata</taxon>
    </lineage>
</organism>
<evidence type="ECO:0008006" key="5">
    <source>
        <dbReference type="Google" id="ProtNLM"/>
    </source>
</evidence>
<reference evidence="4" key="1">
    <citation type="journal article" date="2023" name="Mar. Drugs">
        <title>Gemmata algarum, a Novel Planctomycete Isolated from an Algal Mat, Displays Antimicrobial Activity.</title>
        <authorList>
            <person name="Kumar G."/>
            <person name="Kallscheuer N."/>
            <person name="Kashif M."/>
            <person name="Ahamad S."/>
            <person name="Jagadeeshwari U."/>
            <person name="Pannikurungottu S."/>
            <person name="Haufschild T."/>
            <person name="Kabuu M."/>
            <person name="Sasikala C."/>
            <person name="Jogler C."/>
            <person name="Ramana C."/>
        </authorList>
    </citation>
    <scope>NUCLEOTIDE SEQUENCE [LARGE SCALE GENOMIC DNA]</scope>
    <source>
        <strain evidence="4">JC673</strain>
    </source>
</reference>
<feature type="region of interest" description="Disordered" evidence="1">
    <location>
        <begin position="138"/>
        <end position="176"/>
    </location>
</feature>
<feature type="region of interest" description="Disordered" evidence="1">
    <location>
        <begin position="70"/>
        <end position="108"/>
    </location>
</feature>
<gene>
    <name evidence="3" type="ORF">R5W23_004659</name>
</gene>
<keyword evidence="2" id="KW-0732">Signal</keyword>
<keyword evidence="4" id="KW-1185">Reference proteome</keyword>
<dbReference type="PROSITE" id="PS51257">
    <property type="entry name" value="PROKAR_LIPOPROTEIN"/>
    <property type="match status" value="1"/>
</dbReference>
<name>A0ABU5F8V1_9BACT</name>
<feature type="chain" id="PRO_5046393768" description="DUF4136 domain-containing protein" evidence="2">
    <location>
        <begin position="21"/>
        <end position="176"/>
    </location>
</feature>
<dbReference type="Proteomes" id="UP001272242">
    <property type="component" value="Unassembled WGS sequence"/>
</dbReference>
<evidence type="ECO:0000313" key="4">
    <source>
        <dbReference type="Proteomes" id="UP001272242"/>
    </source>
</evidence>